<dbReference type="GO" id="GO:0032259">
    <property type="term" value="P:methylation"/>
    <property type="evidence" value="ECO:0007669"/>
    <property type="project" value="UniProtKB-KW"/>
</dbReference>
<dbReference type="EMBL" id="FOWC01000031">
    <property type="protein sequence ID" value="SFQ81803.1"/>
    <property type="molecule type" value="Genomic_DNA"/>
</dbReference>
<dbReference type="Proteomes" id="UP000199137">
    <property type="component" value="Unassembled WGS sequence"/>
</dbReference>
<evidence type="ECO:0000313" key="3">
    <source>
        <dbReference type="Proteomes" id="UP000199137"/>
    </source>
</evidence>
<dbReference type="GO" id="GO:0008757">
    <property type="term" value="F:S-adenosylmethionine-dependent methyltransferase activity"/>
    <property type="evidence" value="ECO:0007669"/>
    <property type="project" value="InterPro"/>
</dbReference>
<evidence type="ECO:0000259" key="1">
    <source>
        <dbReference type="Pfam" id="PF08241"/>
    </source>
</evidence>
<gene>
    <name evidence="2" type="ORF">SAMN05421854_1316</name>
</gene>
<dbReference type="SUPFAM" id="SSF53335">
    <property type="entry name" value="S-adenosyl-L-methionine-dependent methyltransferases"/>
    <property type="match status" value="1"/>
</dbReference>
<dbReference type="AlphaFoldDB" id="A0A1I6BLH3"/>
<feature type="domain" description="Methyltransferase type 11" evidence="1">
    <location>
        <begin position="46"/>
        <end position="138"/>
    </location>
</feature>
<dbReference type="RefSeq" id="WP_093577369.1">
    <property type="nucleotide sequence ID" value="NZ_FOWC01000031.1"/>
</dbReference>
<organism evidence="2 3">
    <name type="scientific">Amycolatopsis rubida</name>
    <dbReference type="NCBI Taxonomy" id="112413"/>
    <lineage>
        <taxon>Bacteria</taxon>
        <taxon>Bacillati</taxon>
        <taxon>Actinomycetota</taxon>
        <taxon>Actinomycetes</taxon>
        <taxon>Pseudonocardiales</taxon>
        <taxon>Pseudonocardiaceae</taxon>
        <taxon>Amycolatopsis</taxon>
    </lineage>
</organism>
<keyword evidence="2" id="KW-0489">Methyltransferase</keyword>
<dbReference type="STRING" id="112413.SAMN05421854_1316"/>
<dbReference type="InterPro" id="IPR013216">
    <property type="entry name" value="Methyltransf_11"/>
</dbReference>
<evidence type="ECO:0000313" key="2">
    <source>
        <dbReference type="EMBL" id="SFQ81803.1"/>
    </source>
</evidence>
<dbReference type="InterPro" id="IPR029063">
    <property type="entry name" value="SAM-dependent_MTases_sf"/>
</dbReference>
<dbReference type="Gene3D" id="3.40.50.150">
    <property type="entry name" value="Vaccinia Virus protein VP39"/>
    <property type="match status" value="1"/>
</dbReference>
<reference evidence="2 3" key="1">
    <citation type="submission" date="2016-10" db="EMBL/GenBank/DDBJ databases">
        <authorList>
            <person name="de Groot N.N."/>
        </authorList>
    </citation>
    <scope>NUCLEOTIDE SEQUENCE [LARGE SCALE GENOMIC DNA]</scope>
    <source>
        <strain evidence="2 3">DSM 44637</strain>
    </source>
</reference>
<keyword evidence="2" id="KW-0830">Ubiquinone</keyword>
<proteinExistence type="predicted"/>
<dbReference type="Pfam" id="PF08241">
    <property type="entry name" value="Methyltransf_11"/>
    <property type="match status" value="1"/>
</dbReference>
<protein>
    <submittedName>
        <fullName evidence="2">Ubiquinone/menaquinone biosynthesis C-methylase UbiE</fullName>
    </submittedName>
</protein>
<sequence>MTLVGHYDTETTENTRLVRSPHGRLEFLRTQELVRRAIPATGQRVLDVGGATGVHARWLAADGHSVHVVDPVATHVAEAAGIERGTAEIGDARALTWPDNSADVVLLMGPLYHLTESGDRQRALAEARRVLRPGGILFAAAISRYLSALETGTNGQLTEQVSPAVRAVIDTGGYDGHVGFVPAHFHTADELRDELETAGLSGISEYGVEGPAWPALDVAGIEEFDARVDAALRCARLVEQDPLLINASAHFLAVALAQPILRANPTPRASGGW</sequence>
<keyword evidence="2" id="KW-0808">Transferase</keyword>
<accession>A0A1I6BLH3</accession>
<name>A0A1I6BLH3_9PSEU</name>
<dbReference type="PANTHER" id="PTHR43591">
    <property type="entry name" value="METHYLTRANSFERASE"/>
    <property type="match status" value="1"/>
</dbReference>
<dbReference type="OrthoDB" id="9810615at2"/>
<dbReference type="CDD" id="cd02440">
    <property type="entry name" value="AdoMet_MTases"/>
    <property type="match status" value="1"/>
</dbReference>